<evidence type="ECO:0000259" key="1">
    <source>
        <dbReference type="Pfam" id="PF12973"/>
    </source>
</evidence>
<proteinExistence type="predicted"/>
<comment type="caution">
    <text evidence="2">The sequence shown here is derived from an EMBL/GenBank/DDBJ whole genome shotgun (WGS) entry which is preliminary data.</text>
</comment>
<sequence length="149" mass="16067">MQLPALPGGIMSEPDPTTRPPFASFNVLSFFYSYSSQGQPWLDGLTGWKIVGEGVRMWVTAKSESQPRCRIVVFDISADAPEEAFGSHTHPGGECFLVLEGAIVDECGTTHEAGSMVMMPPGSKHHPRAIGHTIIVVAWGNGIEMVTPE</sequence>
<evidence type="ECO:0000313" key="2">
    <source>
        <dbReference type="EMBL" id="PIW37375.1"/>
    </source>
</evidence>
<organism evidence="2 3">
    <name type="scientific">Candidatus Kerfeldbacteria bacterium CG15_BIG_FIL_POST_REV_8_21_14_020_45_12</name>
    <dbReference type="NCBI Taxonomy" id="2014247"/>
    <lineage>
        <taxon>Bacteria</taxon>
        <taxon>Candidatus Kerfeldiibacteriota</taxon>
    </lineage>
</organism>
<dbReference type="Proteomes" id="UP000230292">
    <property type="component" value="Unassembled WGS sequence"/>
</dbReference>
<dbReference type="SUPFAM" id="SSF51182">
    <property type="entry name" value="RmlC-like cupins"/>
    <property type="match status" value="1"/>
</dbReference>
<dbReference type="InterPro" id="IPR011051">
    <property type="entry name" value="RmlC_Cupin_sf"/>
</dbReference>
<dbReference type="AlphaFoldDB" id="A0A2M7H564"/>
<protein>
    <recommendedName>
        <fullName evidence="1">ChrR-like cupin domain-containing protein</fullName>
    </recommendedName>
</protein>
<dbReference type="InterPro" id="IPR025979">
    <property type="entry name" value="ChrR-like_cupin_dom"/>
</dbReference>
<feature type="domain" description="ChrR-like cupin" evidence="1">
    <location>
        <begin position="80"/>
        <end position="133"/>
    </location>
</feature>
<dbReference type="Gene3D" id="2.60.120.10">
    <property type="entry name" value="Jelly Rolls"/>
    <property type="match status" value="1"/>
</dbReference>
<name>A0A2M7H564_9BACT</name>
<dbReference type="Pfam" id="PF12973">
    <property type="entry name" value="Cupin_7"/>
    <property type="match status" value="1"/>
</dbReference>
<gene>
    <name evidence="2" type="ORF">COW24_00355</name>
</gene>
<reference evidence="2 3" key="1">
    <citation type="submission" date="2017-09" db="EMBL/GenBank/DDBJ databases">
        <title>Depth-based differentiation of microbial function through sediment-hosted aquifers and enrichment of novel symbionts in the deep terrestrial subsurface.</title>
        <authorList>
            <person name="Probst A.J."/>
            <person name="Ladd B."/>
            <person name="Jarett J.K."/>
            <person name="Geller-Mcgrath D.E."/>
            <person name="Sieber C.M."/>
            <person name="Emerson J.B."/>
            <person name="Anantharaman K."/>
            <person name="Thomas B.C."/>
            <person name="Malmstrom R."/>
            <person name="Stieglmeier M."/>
            <person name="Klingl A."/>
            <person name="Woyke T."/>
            <person name="Ryan C.M."/>
            <person name="Banfield J.F."/>
        </authorList>
    </citation>
    <scope>NUCLEOTIDE SEQUENCE [LARGE SCALE GENOMIC DNA]</scope>
    <source>
        <strain evidence="2">CG15_BIG_FIL_POST_REV_8_21_14_020_45_12</strain>
    </source>
</reference>
<dbReference type="EMBL" id="PFGC01000007">
    <property type="protein sequence ID" value="PIW37375.1"/>
    <property type="molecule type" value="Genomic_DNA"/>
</dbReference>
<evidence type="ECO:0000313" key="3">
    <source>
        <dbReference type="Proteomes" id="UP000230292"/>
    </source>
</evidence>
<dbReference type="InterPro" id="IPR014710">
    <property type="entry name" value="RmlC-like_jellyroll"/>
</dbReference>
<accession>A0A2M7H564</accession>